<dbReference type="PANTHER" id="PTHR46388">
    <property type="entry name" value="NHL REPEAT-CONTAINING PROTEIN 2"/>
    <property type="match status" value="1"/>
</dbReference>
<dbReference type="AlphaFoldDB" id="A0ABD1A5W1"/>
<evidence type="ECO:0000313" key="2">
    <source>
        <dbReference type="Proteomes" id="UP001558713"/>
    </source>
</evidence>
<sequence length="71" mass="7786">MIHFKQSSTSASVGKISCKVYYCKEDEVCLYQSVQFEVPFKVESESSASPAITFTVKPRSSDTGGLQLQAT</sequence>
<reference evidence="1 2" key="1">
    <citation type="submission" date="2024-04" db="EMBL/GenBank/DDBJ databases">
        <title>Genome assembly C_amara_ONT_v2.</title>
        <authorList>
            <person name="Yant L."/>
            <person name="Moore C."/>
            <person name="Slenker M."/>
        </authorList>
    </citation>
    <scope>NUCLEOTIDE SEQUENCE [LARGE SCALE GENOMIC DNA]</scope>
    <source>
        <tissue evidence="1">Leaf</tissue>
    </source>
</reference>
<accession>A0ABD1A5W1</accession>
<keyword evidence="2" id="KW-1185">Reference proteome</keyword>
<evidence type="ECO:0000313" key="1">
    <source>
        <dbReference type="EMBL" id="KAL1194206.1"/>
    </source>
</evidence>
<name>A0ABD1A5W1_CARAN</name>
<dbReference type="Proteomes" id="UP001558713">
    <property type="component" value="Unassembled WGS sequence"/>
</dbReference>
<comment type="caution">
    <text evidence="1">The sequence shown here is derived from an EMBL/GenBank/DDBJ whole genome shotgun (WGS) entry which is preliminary data.</text>
</comment>
<gene>
    <name evidence="1" type="ORF">V5N11_035170</name>
</gene>
<proteinExistence type="predicted"/>
<organism evidence="1 2">
    <name type="scientific">Cardamine amara subsp. amara</name>
    <dbReference type="NCBI Taxonomy" id="228776"/>
    <lineage>
        <taxon>Eukaryota</taxon>
        <taxon>Viridiplantae</taxon>
        <taxon>Streptophyta</taxon>
        <taxon>Embryophyta</taxon>
        <taxon>Tracheophyta</taxon>
        <taxon>Spermatophyta</taxon>
        <taxon>Magnoliopsida</taxon>
        <taxon>eudicotyledons</taxon>
        <taxon>Gunneridae</taxon>
        <taxon>Pentapetalae</taxon>
        <taxon>rosids</taxon>
        <taxon>malvids</taxon>
        <taxon>Brassicales</taxon>
        <taxon>Brassicaceae</taxon>
        <taxon>Cardamineae</taxon>
        <taxon>Cardamine</taxon>
    </lineage>
</organism>
<dbReference type="EMBL" id="JBANAX010000758">
    <property type="protein sequence ID" value="KAL1194206.1"/>
    <property type="molecule type" value="Genomic_DNA"/>
</dbReference>
<dbReference type="PANTHER" id="PTHR46388:SF2">
    <property type="entry name" value="NHL REPEAT-CONTAINING PROTEIN 2"/>
    <property type="match status" value="1"/>
</dbReference>
<protein>
    <submittedName>
        <fullName evidence="1">Protein SUPPRESSOR OF QUENCHING 1</fullName>
    </submittedName>
</protein>